<organism evidence="2">
    <name type="scientific">Noctiluca scintillans</name>
    <name type="common">Sea sparkle</name>
    <name type="synonym">Red tide dinoflagellate</name>
    <dbReference type="NCBI Taxonomy" id="2966"/>
    <lineage>
        <taxon>Eukaryota</taxon>
        <taxon>Sar</taxon>
        <taxon>Alveolata</taxon>
        <taxon>Dinophyceae</taxon>
        <taxon>Noctilucales</taxon>
        <taxon>Noctilucaceae</taxon>
        <taxon>Noctiluca</taxon>
    </lineage>
</organism>
<dbReference type="AlphaFoldDB" id="A0A7S1AUX0"/>
<proteinExistence type="predicted"/>
<accession>A0A7S1AUX0</accession>
<feature type="region of interest" description="Disordered" evidence="1">
    <location>
        <begin position="69"/>
        <end position="111"/>
    </location>
</feature>
<dbReference type="EMBL" id="HBFQ01056989">
    <property type="protein sequence ID" value="CAD8866105.1"/>
    <property type="molecule type" value="Transcribed_RNA"/>
</dbReference>
<evidence type="ECO:0000256" key="1">
    <source>
        <dbReference type="SAM" id="MobiDB-lite"/>
    </source>
</evidence>
<reference evidence="2" key="1">
    <citation type="submission" date="2021-01" db="EMBL/GenBank/DDBJ databases">
        <authorList>
            <person name="Corre E."/>
            <person name="Pelletier E."/>
            <person name="Niang G."/>
            <person name="Scheremetjew M."/>
            <person name="Finn R."/>
            <person name="Kale V."/>
            <person name="Holt S."/>
            <person name="Cochrane G."/>
            <person name="Meng A."/>
            <person name="Brown T."/>
            <person name="Cohen L."/>
        </authorList>
    </citation>
    <scope>NUCLEOTIDE SEQUENCE</scope>
</reference>
<protein>
    <submittedName>
        <fullName evidence="2">Uncharacterized protein</fullName>
    </submittedName>
</protein>
<gene>
    <name evidence="2" type="ORF">NSCI0253_LOCUS40460</name>
</gene>
<feature type="compositionally biased region" description="Basic and acidic residues" evidence="1">
    <location>
        <begin position="72"/>
        <end position="83"/>
    </location>
</feature>
<feature type="compositionally biased region" description="Basic residues" evidence="1">
    <location>
        <begin position="95"/>
        <end position="111"/>
    </location>
</feature>
<name>A0A7S1AUX0_NOCSC</name>
<evidence type="ECO:0000313" key="2">
    <source>
        <dbReference type="EMBL" id="CAD8866105.1"/>
    </source>
</evidence>
<sequence>MLLLRSDWAPGKFRITLDERAAENEWWKVHAPSTTRTSANEVHWSEARQLSEKLLSPARTSELELVALNPESHGEHLKSHDLNHAPPPRSELAKRRTHTISLKNKRRSQRN</sequence>